<protein>
    <submittedName>
        <fullName evidence="1">Uncharacterized protein</fullName>
    </submittedName>
</protein>
<comment type="caution">
    <text evidence="1">The sequence shown here is derived from an EMBL/GenBank/DDBJ whole genome shotgun (WGS) entry which is preliminary data.</text>
</comment>
<organism evidence="1 2">
    <name type="scientific">Halalkalibacillus sediminis</name>
    <dbReference type="NCBI Taxonomy" id="2018042"/>
    <lineage>
        <taxon>Bacteria</taxon>
        <taxon>Bacillati</taxon>
        <taxon>Bacillota</taxon>
        <taxon>Bacilli</taxon>
        <taxon>Bacillales</taxon>
        <taxon>Bacillaceae</taxon>
        <taxon>Halalkalibacillus</taxon>
    </lineage>
</organism>
<reference evidence="1 2" key="1">
    <citation type="submission" date="2017-06" db="EMBL/GenBank/DDBJ databases">
        <title>the draft geome sequence of Illustriluteabacillus marina B3227.</title>
        <authorList>
            <person name="He R.-H."/>
            <person name="Du Z.-J."/>
        </authorList>
    </citation>
    <scope>NUCLEOTIDE SEQUENCE [LARGE SCALE GENOMIC DNA]</scope>
    <source>
        <strain evidence="1 2">B3227</strain>
    </source>
</reference>
<keyword evidence="2" id="KW-1185">Reference proteome</keyword>
<name>A0A2I0QQQ4_9BACI</name>
<accession>A0A2I0QQQ4</accession>
<sequence>MEVEVQINQEDRFEQAFARLNSAKPYAKKLYQDDLFQETRRLSKSFEGIKVLYSYADQFDQAGVFEGGPWEDPSKLQPNLVNGSLKIEGIESIVTLLSELRMLAIAQGRYEHEKVNSEMATNYLNEVMALNLDFIFPEETEEARIEKSEEIDCAQNLFKLIVDKISIAAVSGTLLNEIDRLTAQRPIMVNRILLMIQKAEELLHSDVDEDKRKEIQRYHDATSQLTALSEEFPKFSDYRNELENMTDKDLENEARLFGESMRETGLVSPYHAVLVRFLNSSKSELVSAALFLNEKGAASLSENSVLVYELIKVAIHLPTRQSIYGLARMLERGVLSHHPVAPGLRRLVELDIKPEVSQTLVEAFSEHEGITANNVLVAGVLSVLGQPLGIGQGLNPTCQSARALSLWSIHDPGHLLEQIPRAARDGDVSMMFEGQAIHSQNLTGGLAPELHKELDPISLVLVPHLDRIYAEMINRVQFRGDDPHRWVNPPFYGNWVPRGFAKVFDHLSSNITDFRGFVRLFYATHHPDYNEGHELIYPNPVGICVTTVYGKMLGFHAITIQRVAKDPKGEYRVYFYNPNNDSSQKWGQGIEPEVQGNGEYEGESSLPFHEFVSRLYAFHFNPYEQGDASSVDEEIVEKIETLARESWGQEYHWLN</sequence>
<dbReference type="OrthoDB" id="3893742at2"/>
<dbReference type="EMBL" id="PJNH01000004">
    <property type="protein sequence ID" value="PKR76662.1"/>
    <property type="molecule type" value="Genomic_DNA"/>
</dbReference>
<evidence type="ECO:0000313" key="1">
    <source>
        <dbReference type="EMBL" id="PKR76662.1"/>
    </source>
</evidence>
<dbReference type="Proteomes" id="UP000243524">
    <property type="component" value="Unassembled WGS sequence"/>
</dbReference>
<gene>
    <name evidence="1" type="ORF">CEY16_12640</name>
</gene>
<proteinExistence type="predicted"/>
<dbReference type="AlphaFoldDB" id="A0A2I0QQQ4"/>
<evidence type="ECO:0000313" key="2">
    <source>
        <dbReference type="Proteomes" id="UP000243524"/>
    </source>
</evidence>